<reference evidence="4" key="1">
    <citation type="submission" date="2019-02" db="EMBL/GenBank/DDBJ databases">
        <authorList>
            <person name="Gruber-Vodicka R. H."/>
            <person name="Seah K. B. B."/>
        </authorList>
    </citation>
    <scope>NUCLEOTIDE SEQUENCE</scope>
    <source>
        <strain evidence="4">BECK_BZ125</strain>
    </source>
</reference>
<keyword evidence="2" id="KW-0175">Coiled coil</keyword>
<organism evidence="4">
    <name type="scientific">Candidatus Kentrum sp. TC</name>
    <dbReference type="NCBI Taxonomy" id="2126339"/>
    <lineage>
        <taxon>Bacteria</taxon>
        <taxon>Pseudomonadati</taxon>
        <taxon>Pseudomonadota</taxon>
        <taxon>Gammaproteobacteria</taxon>
        <taxon>Candidatus Kentrum</taxon>
    </lineage>
</organism>
<dbReference type="PANTHER" id="PTHR37813">
    <property type="entry name" value="FELS-2 PROPHAGE PROTEIN"/>
    <property type="match status" value="1"/>
</dbReference>
<dbReference type="EMBL" id="CAADFT010000105">
    <property type="protein sequence ID" value="VFK48193.1"/>
    <property type="molecule type" value="Genomic_DNA"/>
</dbReference>
<gene>
    <name evidence="4" type="ORF">BECKTC1821E_GA0114239_110510</name>
</gene>
<feature type="coiled-coil region" evidence="2">
    <location>
        <begin position="37"/>
        <end position="71"/>
    </location>
</feature>
<name>A0A450Z2Y6_9GAMM</name>
<accession>A0A450Z2Y6</accession>
<feature type="domain" description="Phage tail tape measure protein" evidence="3">
    <location>
        <begin position="144"/>
        <end position="221"/>
    </location>
</feature>
<evidence type="ECO:0000256" key="1">
    <source>
        <dbReference type="ARBA" id="ARBA00022612"/>
    </source>
</evidence>
<proteinExistence type="predicted"/>
<evidence type="ECO:0000313" key="4">
    <source>
        <dbReference type="EMBL" id="VFK48193.1"/>
    </source>
</evidence>
<keyword evidence="1" id="KW-1188">Viral release from host cell</keyword>
<protein>
    <submittedName>
        <fullName evidence="4">Phage tail tape measure protein, TP901 family, core region</fullName>
    </submittedName>
</protein>
<dbReference type="NCBIfam" id="TIGR01760">
    <property type="entry name" value="tape_meas_TP901"/>
    <property type="match status" value="1"/>
</dbReference>
<dbReference type="Pfam" id="PF10145">
    <property type="entry name" value="PhageMin_Tail"/>
    <property type="match status" value="1"/>
</dbReference>
<evidence type="ECO:0000259" key="3">
    <source>
        <dbReference type="Pfam" id="PF10145"/>
    </source>
</evidence>
<evidence type="ECO:0000256" key="2">
    <source>
        <dbReference type="SAM" id="Coils"/>
    </source>
</evidence>
<dbReference type="AlphaFoldDB" id="A0A450Z2Y6"/>
<dbReference type="InterPro" id="IPR010090">
    <property type="entry name" value="Phage_tape_meas"/>
</dbReference>
<sequence length="231" mass="24802">MVKAGPEGADKFGKDLEVAKGRVLRLNTFLGEQQRKLDEHRRAAREAGIAVERLEEQAKELGVVLENLRSKYDRLGAAMAARDANLARRSALRGQMMDAVALGVALGAPVKAAMDFESAMADVKKVVNFETPGQFKAMGQDILAMTTRDRLPMAAKQIAAIVAAAGQSGIARRELKGFARDPARMGVAFDLTGEQSGAMMANWRAGMGLTQPRVVMLADAVICSFSAQLRA</sequence>
<dbReference type="PANTHER" id="PTHR37813:SF1">
    <property type="entry name" value="FELS-2 PROPHAGE PROTEIN"/>
    <property type="match status" value="1"/>
</dbReference>